<feature type="non-terminal residue" evidence="1">
    <location>
        <position position="368"/>
    </location>
</feature>
<feature type="non-terminal residue" evidence="1">
    <location>
        <position position="1"/>
    </location>
</feature>
<dbReference type="EMBL" id="JAWDJW010011922">
    <property type="protein sequence ID" value="KAK3044451.1"/>
    <property type="molecule type" value="Genomic_DNA"/>
</dbReference>
<gene>
    <name evidence="1" type="ORF">LTS18_001254</name>
</gene>
<name>A0ACC3CTW3_9PEZI</name>
<accession>A0ACC3CTW3</accession>
<comment type="caution">
    <text evidence="1">The sequence shown here is derived from an EMBL/GenBank/DDBJ whole genome shotgun (WGS) entry which is preliminary data.</text>
</comment>
<protein>
    <submittedName>
        <fullName evidence="1">Uncharacterized protein</fullName>
    </submittedName>
</protein>
<organism evidence="1 2">
    <name type="scientific">Coniosporium uncinatum</name>
    <dbReference type="NCBI Taxonomy" id="93489"/>
    <lineage>
        <taxon>Eukaryota</taxon>
        <taxon>Fungi</taxon>
        <taxon>Dikarya</taxon>
        <taxon>Ascomycota</taxon>
        <taxon>Pezizomycotina</taxon>
        <taxon>Dothideomycetes</taxon>
        <taxon>Dothideomycetes incertae sedis</taxon>
        <taxon>Coniosporium</taxon>
    </lineage>
</organism>
<sequence length="368" mass="39829">EVEQLKQQQRYISSIISQMKRQNDQLYQQAQAFSAMHDRHESSINAILTFLASFYNRTLEGQGVNIQDMFNNVMPQNMQQQQRGNVVDVGDFPETDVQPQPSRPVRRPFLLEAPPSKGASVTPVSDRVSTAPQSARSTMSPKPGKQNNFPFRRPSQTSQPNSRTPVAKTDAPTPDMLSEVPEMLPPSSAGVGLNSANANSPNTGNADFDTALSQIDQNARASGPLTPQQREQVLNLMNSTSGAGSNNTLATSTPPQLPNLEDIGRQSNNLDFLQKLQEEQAGRVQQLADRLTPLSPTGSIPGLAVNGGELGNPGELDLNDWMNTDYFGNTGGIPAANGSADDFDNDDLFGNLPNFDGTADGTNTNYLN</sequence>
<keyword evidence="2" id="KW-1185">Reference proteome</keyword>
<evidence type="ECO:0000313" key="2">
    <source>
        <dbReference type="Proteomes" id="UP001186974"/>
    </source>
</evidence>
<dbReference type="Proteomes" id="UP001186974">
    <property type="component" value="Unassembled WGS sequence"/>
</dbReference>
<reference evidence="1" key="1">
    <citation type="submission" date="2024-09" db="EMBL/GenBank/DDBJ databases">
        <title>Black Yeasts Isolated from many extreme environments.</title>
        <authorList>
            <person name="Coleine C."/>
            <person name="Stajich J.E."/>
            <person name="Selbmann L."/>
        </authorList>
    </citation>
    <scope>NUCLEOTIDE SEQUENCE</scope>
    <source>
        <strain evidence="1">CCFEE 5737</strain>
    </source>
</reference>
<evidence type="ECO:0000313" key="1">
    <source>
        <dbReference type="EMBL" id="KAK3044451.1"/>
    </source>
</evidence>
<proteinExistence type="predicted"/>